<keyword evidence="3" id="KW-0963">Cytoplasm</keyword>
<dbReference type="Proteomes" id="UP000279307">
    <property type="component" value="Chromosome 6"/>
</dbReference>
<dbReference type="OrthoDB" id="2123594at2759"/>
<dbReference type="GO" id="GO:0005516">
    <property type="term" value="F:calmodulin binding"/>
    <property type="evidence" value="ECO:0007669"/>
    <property type="project" value="TreeGrafter"/>
</dbReference>
<dbReference type="EMBL" id="KK107020">
    <property type="protein sequence ID" value="EZA62548.1"/>
    <property type="molecule type" value="Genomic_DNA"/>
</dbReference>
<evidence type="ECO:0000313" key="7">
    <source>
        <dbReference type="EMBL" id="EZA62548.1"/>
    </source>
</evidence>
<dbReference type="Proteomes" id="UP000053097">
    <property type="component" value="Unassembled WGS sequence"/>
</dbReference>
<accession>A0A026X379</accession>
<sequence length="169" mass="19938">MAELSKNLDVPREKNFIKENILCAKRSHRAEPKQRFVDSRFGDTHELKKSGLLPIYVHKKNYGSIPKFVKRDVKVDVKPTETIEYDCNGVPKIPAYRYIDKEERKMLLDGMKQTWEELMKRFRGLPFLTDTLPKAQKKAKLEYELQQLEKDIANIEQHPHIYVYDDSDA</sequence>
<dbReference type="GO" id="GO:0001669">
    <property type="term" value="C:acrosomal vesicle"/>
    <property type="evidence" value="ECO:0007669"/>
    <property type="project" value="TreeGrafter"/>
</dbReference>
<evidence type="ECO:0000256" key="1">
    <source>
        <dbReference type="ARBA" id="ARBA00004138"/>
    </source>
</evidence>
<reference evidence="8" key="3">
    <citation type="submission" date="2018-07" db="EMBL/GenBank/DDBJ databases">
        <authorList>
            <person name="Mckenzie S.K."/>
            <person name="Kronauer D.J.C."/>
        </authorList>
    </citation>
    <scope>NUCLEOTIDE SEQUENCE</scope>
    <source>
        <strain evidence="8">Clonal line C1</strain>
    </source>
</reference>
<dbReference type="Pfam" id="PF13864">
    <property type="entry name" value="Enkurin"/>
    <property type="match status" value="1"/>
</dbReference>
<protein>
    <submittedName>
        <fullName evidence="7">Enkurin</fullName>
    </submittedName>
</protein>
<dbReference type="AlphaFoldDB" id="A0A026X379"/>
<evidence type="ECO:0000313" key="9">
    <source>
        <dbReference type="Proteomes" id="UP000053097"/>
    </source>
</evidence>
<evidence type="ECO:0000313" key="10">
    <source>
        <dbReference type="Proteomes" id="UP000279307"/>
    </source>
</evidence>
<dbReference type="OMA" id="CRYIDKE"/>
<evidence type="ECO:0000256" key="2">
    <source>
        <dbReference type="ARBA" id="ARBA00004245"/>
    </source>
</evidence>
<name>A0A026X379_OOCBI</name>
<keyword evidence="4" id="KW-0206">Cytoskeleton</keyword>
<dbReference type="PANTHER" id="PTHR21490:SF0">
    <property type="entry name" value="ENKURIN"/>
    <property type="match status" value="1"/>
</dbReference>
<keyword evidence="5" id="KW-0966">Cell projection</keyword>
<evidence type="ECO:0000313" key="8">
    <source>
        <dbReference type="EMBL" id="RLU21274.1"/>
    </source>
</evidence>
<dbReference type="InterPro" id="IPR052102">
    <property type="entry name" value="Enkurin_domain-protein"/>
</dbReference>
<dbReference type="PANTHER" id="PTHR21490">
    <property type="entry name" value="ENKURIN-RELATED"/>
    <property type="match status" value="1"/>
</dbReference>
<dbReference type="GO" id="GO:0005879">
    <property type="term" value="C:axonemal microtubule"/>
    <property type="evidence" value="ECO:0007669"/>
    <property type="project" value="TreeGrafter"/>
</dbReference>
<evidence type="ECO:0000259" key="6">
    <source>
        <dbReference type="PROSITE" id="PS51665"/>
    </source>
</evidence>
<comment type="subcellular location">
    <subcellularLocation>
        <location evidence="1">Cell projection</location>
        <location evidence="1">Cilium</location>
    </subcellularLocation>
    <subcellularLocation>
        <location evidence="2">Cytoplasm</location>
        <location evidence="2">Cytoskeleton</location>
    </subcellularLocation>
</comment>
<dbReference type="STRING" id="2015173.A0A026X379"/>
<evidence type="ECO:0000256" key="4">
    <source>
        <dbReference type="ARBA" id="ARBA00023212"/>
    </source>
</evidence>
<dbReference type="InterPro" id="IPR027012">
    <property type="entry name" value="Enkurin_dom"/>
</dbReference>
<proteinExistence type="predicted"/>
<gene>
    <name evidence="8" type="ORF">DMN91_005647</name>
    <name evidence="7" type="ORF">X777_10178</name>
</gene>
<reference evidence="8 10" key="2">
    <citation type="journal article" date="2018" name="Genome Res.">
        <title>The genomic architecture and molecular evolution of ant odorant receptors.</title>
        <authorList>
            <person name="McKenzie S.K."/>
            <person name="Kronauer D.J.C."/>
        </authorList>
    </citation>
    <scope>NUCLEOTIDE SEQUENCE [LARGE SCALE GENOMIC DNA]</scope>
    <source>
        <strain evidence="8">Clonal line C1</strain>
    </source>
</reference>
<dbReference type="EMBL" id="QOIP01000006">
    <property type="protein sequence ID" value="RLU21274.1"/>
    <property type="molecule type" value="Genomic_DNA"/>
</dbReference>
<feature type="domain" description="Enkurin" evidence="6">
    <location>
        <begin position="71"/>
        <end position="163"/>
    </location>
</feature>
<dbReference type="PROSITE" id="PS51665">
    <property type="entry name" value="ENKURIN"/>
    <property type="match status" value="1"/>
</dbReference>
<keyword evidence="9" id="KW-1185">Reference proteome</keyword>
<organism evidence="7 9">
    <name type="scientific">Ooceraea biroi</name>
    <name type="common">Clonal raider ant</name>
    <name type="synonym">Cerapachys biroi</name>
    <dbReference type="NCBI Taxonomy" id="2015173"/>
    <lineage>
        <taxon>Eukaryota</taxon>
        <taxon>Metazoa</taxon>
        <taxon>Ecdysozoa</taxon>
        <taxon>Arthropoda</taxon>
        <taxon>Hexapoda</taxon>
        <taxon>Insecta</taxon>
        <taxon>Pterygota</taxon>
        <taxon>Neoptera</taxon>
        <taxon>Endopterygota</taxon>
        <taxon>Hymenoptera</taxon>
        <taxon>Apocrita</taxon>
        <taxon>Aculeata</taxon>
        <taxon>Formicoidea</taxon>
        <taxon>Formicidae</taxon>
        <taxon>Dorylinae</taxon>
        <taxon>Ooceraea</taxon>
    </lineage>
</organism>
<reference evidence="7 9" key="1">
    <citation type="journal article" date="2014" name="Curr. Biol.">
        <title>The genome of the clonal raider ant Cerapachys biroi.</title>
        <authorList>
            <person name="Oxley P.R."/>
            <person name="Ji L."/>
            <person name="Fetter-Pruneda I."/>
            <person name="McKenzie S.K."/>
            <person name="Li C."/>
            <person name="Hu H."/>
            <person name="Zhang G."/>
            <person name="Kronauer D.J."/>
        </authorList>
    </citation>
    <scope>NUCLEOTIDE SEQUENCE [LARGE SCALE GENOMIC DNA]</scope>
</reference>
<evidence type="ECO:0000256" key="3">
    <source>
        <dbReference type="ARBA" id="ARBA00022490"/>
    </source>
</evidence>
<evidence type="ECO:0000256" key="5">
    <source>
        <dbReference type="ARBA" id="ARBA00023273"/>
    </source>
</evidence>